<evidence type="ECO:0000256" key="2">
    <source>
        <dbReference type="ARBA" id="ARBA00022448"/>
    </source>
</evidence>
<gene>
    <name evidence="12" type="primary">yidC</name>
    <name evidence="12" type="ORF">GNP93_11045</name>
</gene>
<accession>A0A7X3CTN2</accession>
<evidence type="ECO:0000313" key="13">
    <source>
        <dbReference type="Proteomes" id="UP000450917"/>
    </source>
</evidence>
<keyword evidence="8" id="KW-0143">Chaperone</keyword>
<dbReference type="InterPro" id="IPR047196">
    <property type="entry name" value="YidC_ALB_C"/>
</dbReference>
<dbReference type="PRINTS" id="PR00701">
    <property type="entry name" value="60KDINNERMP"/>
</dbReference>
<dbReference type="InterPro" id="IPR001708">
    <property type="entry name" value="YidC/ALB3/OXA1/COX18"/>
</dbReference>
<feature type="transmembrane region" description="Helical" evidence="10">
    <location>
        <begin position="136"/>
        <end position="156"/>
    </location>
</feature>
<dbReference type="GO" id="GO:0015031">
    <property type="term" value="P:protein transport"/>
    <property type="evidence" value="ECO:0007669"/>
    <property type="project" value="UniProtKB-KW"/>
</dbReference>
<dbReference type="CDD" id="cd20070">
    <property type="entry name" value="5TM_YidC_Alb3"/>
    <property type="match status" value="1"/>
</dbReference>
<dbReference type="GO" id="GO:0005886">
    <property type="term" value="C:plasma membrane"/>
    <property type="evidence" value="ECO:0007669"/>
    <property type="project" value="UniProtKB-SubCell"/>
</dbReference>
<feature type="transmembrane region" description="Helical" evidence="10">
    <location>
        <begin position="92"/>
        <end position="116"/>
    </location>
</feature>
<feature type="transmembrane region" description="Helical" evidence="10">
    <location>
        <begin position="26"/>
        <end position="44"/>
    </location>
</feature>
<evidence type="ECO:0000259" key="11">
    <source>
        <dbReference type="Pfam" id="PF02096"/>
    </source>
</evidence>
<dbReference type="NCBIfam" id="TIGR03592">
    <property type="entry name" value="yidC_oxa1_cterm"/>
    <property type="match status" value="1"/>
</dbReference>
<evidence type="ECO:0000313" key="12">
    <source>
        <dbReference type="EMBL" id="MUG71214.1"/>
    </source>
</evidence>
<proteinExistence type="inferred from homology"/>
<keyword evidence="13" id="KW-1185">Reference proteome</keyword>
<comment type="similarity">
    <text evidence="9">Belongs to the OXA1/ALB3/YidC family.</text>
</comment>
<feature type="transmembrane region" description="Helical" evidence="10">
    <location>
        <begin position="168"/>
        <end position="186"/>
    </location>
</feature>
<evidence type="ECO:0000256" key="9">
    <source>
        <dbReference type="RuleBase" id="RU003945"/>
    </source>
</evidence>
<keyword evidence="3" id="KW-1003">Cell membrane</keyword>
<keyword evidence="2" id="KW-0813">Transport</keyword>
<sequence length="228" mass="25057">MYTWFQPIIAVLAQALSYLHTFTHDWGVSIILLTLVVKMALFRFNLTAARQHIRTAAMGPHLKKLQQTHAADPNRLMQESGKLYREHEVNPFAQMGGVLLQLPVLSAMYGLFLTHGSAMSSLLVPWVSHLALADPLHVLPVLTGLMTFVVSLIPLTETAGPAPGSGKRAMLGVVLMLIPLLVTWRAPIALGLYWMAGSAFGLLERLLYRTAFGKRLLRKGTPEPAQAS</sequence>
<protein>
    <submittedName>
        <fullName evidence="12">Membrane protein insertase YidC</fullName>
    </submittedName>
</protein>
<evidence type="ECO:0000256" key="3">
    <source>
        <dbReference type="ARBA" id="ARBA00022475"/>
    </source>
</evidence>
<dbReference type="PANTHER" id="PTHR12428">
    <property type="entry name" value="OXA1"/>
    <property type="match status" value="1"/>
</dbReference>
<keyword evidence="5" id="KW-0653">Protein transport</keyword>
<evidence type="ECO:0000256" key="7">
    <source>
        <dbReference type="ARBA" id="ARBA00023136"/>
    </source>
</evidence>
<dbReference type="EMBL" id="WNZX01000008">
    <property type="protein sequence ID" value="MUG71214.1"/>
    <property type="molecule type" value="Genomic_DNA"/>
</dbReference>
<name>A0A7X3CTN2_9BACL</name>
<dbReference type="PANTHER" id="PTHR12428:SF65">
    <property type="entry name" value="CYTOCHROME C OXIDASE ASSEMBLY PROTEIN COX18, MITOCHONDRIAL"/>
    <property type="match status" value="1"/>
</dbReference>
<dbReference type="AlphaFoldDB" id="A0A7X3CTN2"/>
<evidence type="ECO:0000256" key="6">
    <source>
        <dbReference type="ARBA" id="ARBA00022989"/>
    </source>
</evidence>
<comment type="caution">
    <text evidence="12">The sequence shown here is derived from an EMBL/GenBank/DDBJ whole genome shotgun (WGS) entry which is preliminary data.</text>
</comment>
<keyword evidence="6 10" id="KW-1133">Transmembrane helix</keyword>
<dbReference type="RefSeq" id="WP_155614653.1">
    <property type="nucleotide sequence ID" value="NZ_WNZX01000008.1"/>
</dbReference>
<comment type="subcellular location">
    <subcellularLocation>
        <location evidence="1">Cell membrane</location>
        <topology evidence="1">Multi-pass membrane protein</topology>
    </subcellularLocation>
    <subcellularLocation>
        <location evidence="9">Membrane</location>
        <topology evidence="9">Multi-pass membrane protein</topology>
    </subcellularLocation>
</comment>
<evidence type="ECO:0000256" key="4">
    <source>
        <dbReference type="ARBA" id="ARBA00022692"/>
    </source>
</evidence>
<dbReference type="GO" id="GO:0032977">
    <property type="term" value="F:membrane insertase activity"/>
    <property type="evidence" value="ECO:0007669"/>
    <property type="project" value="InterPro"/>
</dbReference>
<evidence type="ECO:0000256" key="10">
    <source>
        <dbReference type="SAM" id="Phobius"/>
    </source>
</evidence>
<keyword evidence="7 10" id="KW-0472">Membrane</keyword>
<organism evidence="12 13">
    <name type="scientific">Paenibacillus validus</name>
    <dbReference type="NCBI Taxonomy" id="44253"/>
    <lineage>
        <taxon>Bacteria</taxon>
        <taxon>Bacillati</taxon>
        <taxon>Bacillota</taxon>
        <taxon>Bacilli</taxon>
        <taxon>Bacillales</taxon>
        <taxon>Paenibacillaceae</taxon>
        <taxon>Paenibacillus</taxon>
    </lineage>
</organism>
<keyword evidence="4 9" id="KW-0812">Transmembrane</keyword>
<feature type="domain" description="Membrane insertase YidC/Oxa/ALB C-terminal" evidence="11">
    <location>
        <begin position="26"/>
        <end position="207"/>
    </location>
</feature>
<evidence type="ECO:0000256" key="8">
    <source>
        <dbReference type="ARBA" id="ARBA00023186"/>
    </source>
</evidence>
<dbReference type="Pfam" id="PF02096">
    <property type="entry name" value="60KD_IMP"/>
    <property type="match status" value="1"/>
</dbReference>
<reference evidence="12 13" key="1">
    <citation type="submission" date="2019-11" db="EMBL/GenBank/DDBJ databases">
        <title>Draft genome sequences of five Paenibacillus species of dairy origin.</title>
        <authorList>
            <person name="Olajide A.M."/>
            <person name="Chen S."/>
            <person name="Lapointe G."/>
        </authorList>
    </citation>
    <scope>NUCLEOTIDE SEQUENCE [LARGE SCALE GENOMIC DNA]</scope>
    <source>
        <strain evidence="12 13">2CS3</strain>
    </source>
</reference>
<dbReference type="Proteomes" id="UP000450917">
    <property type="component" value="Unassembled WGS sequence"/>
</dbReference>
<dbReference type="GO" id="GO:0051205">
    <property type="term" value="P:protein insertion into membrane"/>
    <property type="evidence" value="ECO:0007669"/>
    <property type="project" value="TreeGrafter"/>
</dbReference>
<evidence type="ECO:0000256" key="5">
    <source>
        <dbReference type="ARBA" id="ARBA00022927"/>
    </source>
</evidence>
<dbReference type="InterPro" id="IPR028055">
    <property type="entry name" value="YidC/Oxa/ALB_C"/>
</dbReference>
<evidence type="ECO:0000256" key="1">
    <source>
        <dbReference type="ARBA" id="ARBA00004651"/>
    </source>
</evidence>